<dbReference type="GO" id="GO:0009922">
    <property type="term" value="F:fatty acid elongase activity"/>
    <property type="evidence" value="ECO:0007669"/>
    <property type="project" value="UniProtKB-EC"/>
</dbReference>
<dbReference type="GO" id="GO:0030148">
    <property type="term" value="P:sphingolipid biosynthetic process"/>
    <property type="evidence" value="ECO:0007669"/>
    <property type="project" value="TreeGrafter"/>
</dbReference>
<keyword evidence="5 12" id="KW-0812">Transmembrane</keyword>
<keyword evidence="6 12" id="KW-0276">Fatty acid metabolism</keyword>
<evidence type="ECO:0000313" key="14">
    <source>
        <dbReference type="EMBL" id="KAF3760180.1"/>
    </source>
</evidence>
<evidence type="ECO:0000256" key="6">
    <source>
        <dbReference type="ARBA" id="ARBA00022832"/>
    </source>
</evidence>
<evidence type="ECO:0000256" key="10">
    <source>
        <dbReference type="ARBA" id="ARBA00023160"/>
    </source>
</evidence>
<reference evidence="14" key="1">
    <citation type="journal article" date="2020" name="Phytopathology">
        <title>Genome sequence of the chestnut blight fungus Cryphonectria parasitica EP155: A fundamental resource for an archetypical invasive plant pathogen.</title>
        <authorList>
            <person name="Crouch J.A."/>
            <person name="Dawe A."/>
            <person name="Aerts A."/>
            <person name="Barry K."/>
            <person name="Churchill A.C.L."/>
            <person name="Grimwood J."/>
            <person name="Hillman B."/>
            <person name="Milgroom M.G."/>
            <person name="Pangilinan J."/>
            <person name="Smith M."/>
            <person name="Salamov A."/>
            <person name="Schmutz J."/>
            <person name="Yadav J."/>
            <person name="Grigoriev I.V."/>
            <person name="Nuss D."/>
        </authorList>
    </citation>
    <scope>NUCLEOTIDE SEQUENCE</scope>
    <source>
        <strain evidence="14">EP155</strain>
    </source>
</reference>
<organism evidence="14 15">
    <name type="scientific">Cryphonectria parasitica (strain ATCC 38755 / EP155)</name>
    <dbReference type="NCBI Taxonomy" id="660469"/>
    <lineage>
        <taxon>Eukaryota</taxon>
        <taxon>Fungi</taxon>
        <taxon>Dikarya</taxon>
        <taxon>Ascomycota</taxon>
        <taxon>Pezizomycotina</taxon>
        <taxon>Sordariomycetes</taxon>
        <taxon>Sordariomycetidae</taxon>
        <taxon>Diaporthales</taxon>
        <taxon>Cryphonectriaceae</taxon>
        <taxon>Cryphonectria-Endothia species complex</taxon>
        <taxon>Cryphonectria</taxon>
    </lineage>
</organism>
<name>A0A9P4XSY0_CRYP1</name>
<comment type="catalytic activity">
    <reaction evidence="12">
        <text>an acyl-CoA + malonyl-CoA + H(+) = a 3-oxoacyl-CoA + CO2 + CoA</text>
        <dbReference type="Rhea" id="RHEA:50252"/>
        <dbReference type="ChEBI" id="CHEBI:15378"/>
        <dbReference type="ChEBI" id="CHEBI:16526"/>
        <dbReference type="ChEBI" id="CHEBI:57287"/>
        <dbReference type="ChEBI" id="CHEBI:57384"/>
        <dbReference type="ChEBI" id="CHEBI:58342"/>
        <dbReference type="ChEBI" id="CHEBI:90726"/>
    </reaction>
    <physiologicalReaction direction="left-to-right" evidence="12">
        <dbReference type="Rhea" id="RHEA:50253"/>
    </physiologicalReaction>
</comment>
<dbReference type="GO" id="GO:0005789">
    <property type="term" value="C:endoplasmic reticulum membrane"/>
    <property type="evidence" value="ECO:0007669"/>
    <property type="project" value="TreeGrafter"/>
</dbReference>
<dbReference type="RefSeq" id="XP_040771159.1">
    <property type="nucleotide sequence ID" value="XM_040926310.1"/>
</dbReference>
<feature type="region of interest" description="Disordered" evidence="13">
    <location>
        <begin position="320"/>
        <end position="344"/>
    </location>
</feature>
<dbReference type="GO" id="GO:0019367">
    <property type="term" value="P:fatty acid elongation, saturated fatty acid"/>
    <property type="evidence" value="ECO:0007669"/>
    <property type="project" value="TreeGrafter"/>
</dbReference>
<sequence length="344" mass="39330">MDTATSATFYEHLPLPTIDRPFGIQLWPIFSKVWEALVGYPAEDFRFQAGTTPMSTLKETGIFVICYYIVIFGGREWMRKKDSFQLKTLFLIHNFILTAVSATLLALFVEQILPTVVRKGIFYAICDYDGGWTQPLVVLYYLNYLTKYVELLDTVFLFLKKKPLTFLHCYHHGATAVLCYTQLLGSTPVSWVVITLNLTVHVVMYWYYFQSARGVRCWWKEWVTRLQIIQFIIDLGFVYFASYTYFTSTYFSWMPNAGKCGGEEFAAFSGIGVLTSYLVLFISFYLATYKKGGKGDHRKGLRRMSQAPLPDPHDLLAKKGPIINGDAKTTGAKVTNSTTRSRKA</sequence>
<evidence type="ECO:0000256" key="3">
    <source>
        <dbReference type="ARBA" id="ARBA00022516"/>
    </source>
</evidence>
<feature type="transmembrane region" description="Helical" evidence="12">
    <location>
        <begin position="60"/>
        <end position="78"/>
    </location>
</feature>
<comment type="subcellular location">
    <subcellularLocation>
        <location evidence="1">Membrane</location>
        <topology evidence="1">Multi-pass membrane protein</topology>
    </subcellularLocation>
</comment>
<dbReference type="Proteomes" id="UP000803844">
    <property type="component" value="Unassembled WGS sequence"/>
</dbReference>
<evidence type="ECO:0000256" key="9">
    <source>
        <dbReference type="ARBA" id="ARBA00023136"/>
    </source>
</evidence>
<dbReference type="GO" id="GO:0034625">
    <property type="term" value="P:fatty acid elongation, monounsaturated fatty acid"/>
    <property type="evidence" value="ECO:0007669"/>
    <property type="project" value="TreeGrafter"/>
</dbReference>
<dbReference type="GO" id="GO:0034626">
    <property type="term" value="P:fatty acid elongation, polyunsaturated fatty acid"/>
    <property type="evidence" value="ECO:0007669"/>
    <property type="project" value="TreeGrafter"/>
</dbReference>
<keyword evidence="10 12" id="KW-0275">Fatty acid biosynthesis</keyword>
<evidence type="ECO:0000256" key="5">
    <source>
        <dbReference type="ARBA" id="ARBA00022692"/>
    </source>
</evidence>
<keyword evidence="4 12" id="KW-0808">Transferase</keyword>
<feature type="transmembrane region" description="Helical" evidence="12">
    <location>
        <begin position="228"/>
        <end position="246"/>
    </location>
</feature>
<keyword evidence="3 12" id="KW-0444">Lipid biosynthesis</keyword>
<evidence type="ECO:0000256" key="2">
    <source>
        <dbReference type="ARBA" id="ARBA00007263"/>
    </source>
</evidence>
<feature type="transmembrane region" description="Helical" evidence="12">
    <location>
        <begin position="90"/>
        <end position="109"/>
    </location>
</feature>
<accession>A0A9P4XSY0</accession>
<gene>
    <name evidence="14" type="ORF">M406DRAFT_95850</name>
</gene>
<evidence type="ECO:0000256" key="1">
    <source>
        <dbReference type="ARBA" id="ARBA00004141"/>
    </source>
</evidence>
<keyword evidence="7 12" id="KW-1133">Transmembrane helix</keyword>
<dbReference type="OrthoDB" id="434092at2759"/>
<protein>
    <recommendedName>
        <fullName evidence="12">Elongation of fatty acids protein</fullName>
        <ecNumber evidence="12">2.3.1.-</ecNumber>
    </recommendedName>
</protein>
<comment type="similarity">
    <text evidence="2 12">Belongs to the ELO family.</text>
</comment>
<keyword evidence="8 12" id="KW-0443">Lipid metabolism</keyword>
<evidence type="ECO:0000256" key="13">
    <source>
        <dbReference type="SAM" id="MobiDB-lite"/>
    </source>
</evidence>
<evidence type="ECO:0000256" key="11">
    <source>
        <dbReference type="ARBA" id="ARBA00047375"/>
    </source>
</evidence>
<evidence type="ECO:0000256" key="8">
    <source>
        <dbReference type="ARBA" id="ARBA00023098"/>
    </source>
</evidence>
<dbReference type="Pfam" id="PF01151">
    <property type="entry name" value="ELO"/>
    <property type="match status" value="1"/>
</dbReference>
<dbReference type="PANTHER" id="PTHR11157">
    <property type="entry name" value="FATTY ACID ACYL TRANSFERASE-RELATED"/>
    <property type="match status" value="1"/>
</dbReference>
<feature type="compositionally biased region" description="Polar residues" evidence="13">
    <location>
        <begin position="332"/>
        <end position="344"/>
    </location>
</feature>
<keyword evidence="15" id="KW-1185">Reference proteome</keyword>
<dbReference type="EC" id="2.3.1.-" evidence="12"/>
<dbReference type="EMBL" id="MU032353">
    <property type="protein sequence ID" value="KAF3760180.1"/>
    <property type="molecule type" value="Genomic_DNA"/>
</dbReference>
<dbReference type="InterPro" id="IPR002076">
    <property type="entry name" value="ELO_fam"/>
</dbReference>
<dbReference type="GO" id="GO:0042761">
    <property type="term" value="P:very long-chain fatty acid biosynthetic process"/>
    <property type="evidence" value="ECO:0007669"/>
    <property type="project" value="TreeGrafter"/>
</dbReference>
<keyword evidence="9 12" id="KW-0472">Membrane</keyword>
<dbReference type="GeneID" id="63843439"/>
<evidence type="ECO:0000256" key="7">
    <source>
        <dbReference type="ARBA" id="ARBA00022989"/>
    </source>
</evidence>
<comment type="caution">
    <text evidence="14">The sequence shown here is derived from an EMBL/GenBank/DDBJ whole genome shotgun (WGS) entry which is preliminary data.</text>
</comment>
<feature type="transmembrane region" description="Helical" evidence="12">
    <location>
        <begin position="266"/>
        <end position="289"/>
    </location>
</feature>
<evidence type="ECO:0000313" key="15">
    <source>
        <dbReference type="Proteomes" id="UP000803844"/>
    </source>
</evidence>
<evidence type="ECO:0000256" key="4">
    <source>
        <dbReference type="ARBA" id="ARBA00022679"/>
    </source>
</evidence>
<evidence type="ECO:0000256" key="12">
    <source>
        <dbReference type="RuleBase" id="RU361115"/>
    </source>
</evidence>
<dbReference type="AlphaFoldDB" id="A0A9P4XSY0"/>
<dbReference type="PANTHER" id="PTHR11157:SF134">
    <property type="entry name" value="ELONGATION OF FATTY ACIDS PROTEIN 1-RELATED"/>
    <property type="match status" value="1"/>
</dbReference>
<feature type="transmembrane region" description="Helical" evidence="12">
    <location>
        <begin position="189"/>
        <end position="208"/>
    </location>
</feature>
<comment type="catalytic activity">
    <reaction evidence="11">
        <text>a very-long-chain acyl-CoA + malonyl-CoA + H(+) = a very-long-chain 3-oxoacyl-CoA + CO2 + CoA</text>
        <dbReference type="Rhea" id="RHEA:32727"/>
        <dbReference type="ChEBI" id="CHEBI:15378"/>
        <dbReference type="ChEBI" id="CHEBI:16526"/>
        <dbReference type="ChEBI" id="CHEBI:57287"/>
        <dbReference type="ChEBI" id="CHEBI:57384"/>
        <dbReference type="ChEBI" id="CHEBI:90725"/>
        <dbReference type="ChEBI" id="CHEBI:90736"/>
        <dbReference type="EC" id="2.3.1.199"/>
    </reaction>
</comment>
<proteinExistence type="inferred from homology"/>